<dbReference type="PANTHER" id="PTHR46579">
    <property type="entry name" value="F5/8 TYPE C DOMAIN-CONTAINING PROTEIN-RELATED"/>
    <property type="match status" value="1"/>
</dbReference>
<organism evidence="1 2">
    <name type="scientific">Mucor saturninus</name>
    <dbReference type="NCBI Taxonomy" id="64648"/>
    <lineage>
        <taxon>Eukaryota</taxon>
        <taxon>Fungi</taxon>
        <taxon>Fungi incertae sedis</taxon>
        <taxon>Mucoromycota</taxon>
        <taxon>Mucoromycotina</taxon>
        <taxon>Mucoromycetes</taxon>
        <taxon>Mucorales</taxon>
        <taxon>Mucorineae</taxon>
        <taxon>Mucoraceae</taxon>
        <taxon>Mucor</taxon>
    </lineage>
</organism>
<evidence type="ECO:0000313" key="2">
    <source>
        <dbReference type="Proteomes" id="UP000603453"/>
    </source>
</evidence>
<accession>A0A8H7UX08</accession>
<sequence length="361" mass="40709">MVKAWKTRGLNDDKNLYDVYDGDVWKNFKLDENDEVPFVDQSDNNLMLSIGVDCYQNYTYSVHLTGAIYLTILNLPKEMRDSKDFVILSGLMPGPRESKLDEINNYLAPLVEELKDLMNGVEMTLPNRSKITVKAALTLVVADLPAAAKLCGFALYNGICACRKCERQFSAVVEGAAPRDYSGWEDETWTPRTKASNLTHALEWKAASNTAQKTALVQKHGTRWSQLHLLEYFNPVDFTVIDPMHNLYLGTCKRIMVNMWIPDKDIVLADRVRMSSLCGRIILPFGYNHGSIARKMLIGDGFGHMKGSEWLVFSVRLSPVILKGILSSVKYDNWMLYVKALQLLSSKSVSLVDLNAAHVLF</sequence>
<gene>
    <name evidence="1" type="ORF">INT47_010415</name>
</gene>
<name>A0A8H7UX08_9FUNG</name>
<dbReference type="AlphaFoldDB" id="A0A8H7UX08"/>
<proteinExistence type="predicted"/>
<dbReference type="OrthoDB" id="3039677at2759"/>
<keyword evidence="2" id="KW-1185">Reference proteome</keyword>
<dbReference type="EMBL" id="JAEPRD010000219">
    <property type="protein sequence ID" value="KAG2193734.1"/>
    <property type="molecule type" value="Genomic_DNA"/>
</dbReference>
<dbReference type="InterPro" id="IPR004242">
    <property type="entry name" value="Transposase_21"/>
</dbReference>
<reference evidence="1" key="1">
    <citation type="submission" date="2020-12" db="EMBL/GenBank/DDBJ databases">
        <title>Metabolic potential, ecology and presence of endohyphal bacteria is reflected in genomic diversity of Mucoromycotina.</title>
        <authorList>
            <person name="Muszewska A."/>
            <person name="Okrasinska A."/>
            <person name="Steczkiewicz K."/>
            <person name="Drgas O."/>
            <person name="Orlowska M."/>
            <person name="Perlinska-Lenart U."/>
            <person name="Aleksandrzak-Piekarczyk T."/>
            <person name="Szatraj K."/>
            <person name="Zielenkiewicz U."/>
            <person name="Pilsyk S."/>
            <person name="Malc E."/>
            <person name="Mieczkowski P."/>
            <person name="Kruszewska J.S."/>
            <person name="Biernat P."/>
            <person name="Pawlowska J."/>
        </authorList>
    </citation>
    <scope>NUCLEOTIDE SEQUENCE</scope>
    <source>
        <strain evidence="1">WA0000017839</strain>
    </source>
</reference>
<protein>
    <recommendedName>
        <fullName evidence="3">Transposase</fullName>
    </recommendedName>
</protein>
<comment type="caution">
    <text evidence="1">The sequence shown here is derived from an EMBL/GenBank/DDBJ whole genome shotgun (WGS) entry which is preliminary data.</text>
</comment>
<dbReference type="Proteomes" id="UP000603453">
    <property type="component" value="Unassembled WGS sequence"/>
</dbReference>
<evidence type="ECO:0000313" key="1">
    <source>
        <dbReference type="EMBL" id="KAG2193734.1"/>
    </source>
</evidence>
<evidence type="ECO:0008006" key="3">
    <source>
        <dbReference type="Google" id="ProtNLM"/>
    </source>
</evidence>
<dbReference type="PANTHER" id="PTHR46579:SF2">
    <property type="entry name" value="C2H2-TYPE DOMAIN-CONTAINING PROTEIN"/>
    <property type="match status" value="1"/>
</dbReference>
<dbReference type="Pfam" id="PF02992">
    <property type="entry name" value="Transposase_21"/>
    <property type="match status" value="1"/>
</dbReference>